<name>A0A6A5ZRK6_9PLEO</name>
<dbReference type="EMBL" id="ML977312">
    <property type="protein sequence ID" value="KAF2121487.1"/>
    <property type="molecule type" value="Genomic_DNA"/>
</dbReference>
<keyword evidence="3" id="KW-1185">Reference proteome</keyword>
<accession>A0A6A5ZRK6</accession>
<dbReference type="Proteomes" id="UP000799770">
    <property type="component" value="Unassembled WGS sequence"/>
</dbReference>
<evidence type="ECO:0000259" key="1">
    <source>
        <dbReference type="Pfam" id="PF12417"/>
    </source>
</evidence>
<dbReference type="Pfam" id="PF12417">
    <property type="entry name" value="DUF3669"/>
    <property type="match status" value="1"/>
</dbReference>
<dbReference type="PANTHER" id="PTHR40780:SF3">
    <property type="entry name" value="DUF3669 DOMAIN-CONTAINING PROTEIN"/>
    <property type="match status" value="1"/>
</dbReference>
<sequence length="346" mass="39518">MKSATAPQEVSSTPGSQYYEIGRGNCGSIWALPFEAYSTSYMAYKLKDGASDRSLANDFAMHGKVLQALSAKTHRLSIPARYQLIESDDEQFWQTEKAKFPRLMALDRTCQCLIMERIPPIPRHVRQLLVEKYCPENIKASVLRSPKGEDCLWRPYFGRLVRPESRFFTLRNHAVPLAQLLDLGVDAEHVLYTMAVALAYMHWGARIDANDVEFVLAPPRPTNVENAGPPMTFRCEALGELNLWLLDFDCCKNMPMTPAGVAQAVEAFFRNDPYYPRPKFGEAKEQQNAWWDNFRKVYLEVSVMLLQQEKELLDLPCLFVKQVEERVIDKEKIVTLATKGKESQEG</sequence>
<protein>
    <submittedName>
        <fullName evidence="2">Zinc finger protein-domain-containing protein</fullName>
    </submittedName>
</protein>
<evidence type="ECO:0000313" key="2">
    <source>
        <dbReference type="EMBL" id="KAF2121487.1"/>
    </source>
</evidence>
<evidence type="ECO:0000313" key="3">
    <source>
        <dbReference type="Proteomes" id="UP000799770"/>
    </source>
</evidence>
<dbReference type="AlphaFoldDB" id="A0A6A5ZRK6"/>
<proteinExistence type="predicted"/>
<reference evidence="2" key="1">
    <citation type="journal article" date="2020" name="Stud. Mycol.">
        <title>101 Dothideomycetes genomes: a test case for predicting lifestyles and emergence of pathogens.</title>
        <authorList>
            <person name="Haridas S."/>
            <person name="Albert R."/>
            <person name="Binder M."/>
            <person name="Bloem J."/>
            <person name="Labutti K."/>
            <person name="Salamov A."/>
            <person name="Andreopoulos B."/>
            <person name="Baker S."/>
            <person name="Barry K."/>
            <person name="Bills G."/>
            <person name="Bluhm B."/>
            <person name="Cannon C."/>
            <person name="Castanera R."/>
            <person name="Culley D."/>
            <person name="Daum C."/>
            <person name="Ezra D."/>
            <person name="Gonzalez J."/>
            <person name="Henrissat B."/>
            <person name="Kuo A."/>
            <person name="Liang C."/>
            <person name="Lipzen A."/>
            <person name="Lutzoni F."/>
            <person name="Magnuson J."/>
            <person name="Mondo S."/>
            <person name="Nolan M."/>
            <person name="Ohm R."/>
            <person name="Pangilinan J."/>
            <person name="Park H.-J."/>
            <person name="Ramirez L."/>
            <person name="Alfaro M."/>
            <person name="Sun H."/>
            <person name="Tritt A."/>
            <person name="Yoshinaga Y."/>
            <person name="Zwiers L.-H."/>
            <person name="Turgeon B."/>
            <person name="Goodwin S."/>
            <person name="Spatafora J."/>
            <person name="Crous P."/>
            <person name="Grigoriev I."/>
        </authorList>
    </citation>
    <scope>NUCLEOTIDE SEQUENCE</scope>
    <source>
        <strain evidence="2">CBS 627.86</strain>
    </source>
</reference>
<gene>
    <name evidence="2" type="ORF">BDV96DRAFT_640878</name>
</gene>
<dbReference type="PANTHER" id="PTHR40780">
    <property type="entry name" value="DUF3669 DOMAIN-CONTAINING PROTEIN"/>
    <property type="match status" value="1"/>
</dbReference>
<dbReference type="InterPro" id="IPR022137">
    <property type="entry name" value="Znf_prot_DUF3669"/>
</dbReference>
<organism evidence="2 3">
    <name type="scientific">Lophiotrema nucula</name>
    <dbReference type="NCBI Taxonomy" id="690887"/>
    <lineage>
        <taxon>Eukaryota</taxon>
        <taxon>Fungi</taxon>
        <taxon>Dikarya</taxon>
        <taxon>Ascomycota</taxon>
        <taxon>Pezizomycotina</taxon>
        <taxon>Dothideomycetes</taxon>
        <taxon>Pleosporomycetidae</taxon>
        <taxon>Pleosporales</taxon>
        <taxon>Lophiotremataceae</taxon>
        <taxon>Lophiotrema</taxon>
    </lineage>
</organism>
<dbReference type="OrthoDB" id="2993351at2759"/>
<feature type="domain" description="DUF3669" evidence="1">
    <location>
        <begin position="243"/>
        <end position="309"/>
    </location>
</feature>